<evidence type="ECO:0000256" key="2">
    <source>
        <dbReference type="ARBA" id="ARBA00022679"/>
    </source>
</evidence>
<proteinExistence type="inferred from homology"/>
<dbReference type="Gene3D" id="3.40.50.300">
    <property type="entry name" value="P-loop containing nucleotide triphosphate hydrolases"/>
    <property type="match status" value="1"/>
</dbReference>
<dbReference type="SUPFAM" id="SSF52540">
    <property type="entry name" value="P-loop containing nucleoside triphosphate hydrolases"/>
    <property type="match status" value="1"/>
</dbReference>
<dbReference type="Pfam" id="PF00685">
    <property type="entry name" value="Sulfotransfer_1"/>
    <property type="match status" value="1"/>
</dbReference>
<dbReference type="RefSeq" id="XP_008302225.1">
    <property type="nucleotide sequence ID" value="XM_008304003.1"/>
</dbReference>
<feature type="non-terminal residue" evidence="6">
    <location>
        <position position="1"/>
    </location>
</feature>
<gene>
    <name evidence="6" type="primary">LOC103373990</name>
</gene>
<feature type="domain" description="Sulfotransferase" evidence="4">
    <location>
        <begin position="1"/>
        <end position="131"/>
    </location>
</feature>
<sequence length="133" mass="15742">VIYVMRNLKDNIVSYYHFSKVCGYMKTPKSFEEYLEEYLMGNVGAASWFDHIRVWHSNKDNYNILFLTYEDMVMDLKGAVKKICSFLGKNLSEAAIEQVVEKSTFKTMKKDPKANYEFLSKERLNGQFMRKEF</sequence>
<dbReference type="Proteomes" id="UP000694891">
    <property type="component" value="Unplaced"/>
</dbReference>
<dbReference type="PANTHER" id="PTHR11783">
    <property type="entry name" value="SULFOTRANSFERASE SULT"/>
    <property type="match status" value="1"/>
</dbReference>
<keyword evidence="5" id="KW-1185">Reference proteome</keyword>
<accession>A0A9Y4NRU5</accession>
<evidence type="ECO:0000256" key="1">
    <source>
        <dbReference type="ARBA" id="ARBA00005771"/>
    </source>
</evidence>
<protein>
    <recommendedName>
        <fullName evidence="3">Sulfotransferase</fullName>
        <ecNumber evidence="3">2.8.2.-</ecNumber>
    </recommendedName>
</protein>
<evidence type="ECO:0000313" key="5">
    <source>
        <dbReference type="Proteomes" id="UP000694891"/>
    </source>
</evidence>
<dbReference type="EC" id="2.8.2.-" evidence="3"/>
<organism evidence="5 6">
    <name type="scientific">Stegastes partitus</name>
    <name type="common">bicolor damselfish</name>
    <dbReference type="NCBI Taxonomy" id="144197"/>
    <lineage>
        <taxon>Eukaryota</taxon>
        <taxon>Metazoa</taxon>
        <taxon>Chordata</taxon>
        <taxon>Craniata</taxon>
        <taxon>Vertebrata</taxon>
        <taxon>Euteleostomi</taxon>
        <taxon>Actinopterygii</taxon>
        <taxon>Neopterygii</taxon>
        <taxon>Teleostei</taxon>
        <taxon>Neoteleostei</taxon>
        <taxon>Acanthomorphata</taxon>
        <taxon>Ovalentaria</taxon>
        <taxon>Pomacentridae</taxon>
        <taxon>Stegastes</taxon>
    </lineage>
</organism>
<evidence type="ECO:0000313" key="6">
    <source>
        <dbReference type="RefSeq" id="XP_008302225.1"/>
    </source>
</evidence>
<keyword evidence="2 3" id="KW-0808">Transferase</keyword>
<reference evidence="6" key="1">
    <citation type="submission" date="2025-08" db="UniProtKB">
        <authorList>
            <consortium name="RefSeq"/>
        </authorList>
    </citation>
    <scope>IDENTIFICATION</scope>
</reference>
<evidence type="ECO:0000256" key="3">
    <source>
        <dbReference type="RuleBase" id="RU361155"/>
    </source>
</evidence>
<dbReference type="InterPro" id="IPR027417">
    <property type="entry name" value="P-loop_NTPase"/>
</dbReference>
<dbReference type="InterPro" id="IPR000863">
    <property type="entry name" value="Sulfotransferase_dom"/>
</dbReference>
<dbReference type="GeneID" id="103373990"/>
<evidence type="ECO:0000259" key="4">
    <source>
        <dbReference type="Pfam" id="PF00685"/>
    </source>
</evidence>
<name>A0A9Y4NRU5_9TELE</name>
<dbReference type="AlphaFoldDB" id="A0A9Y4NRU5"/>
<dbReference type="GO" id="GO:0008146">
    <property type="term" value="F:sulfotransferase activity"/>
    <property type="evidence" value="ECO:0007669"/>
    <property type="project" value="InterPro"/>
</dbReference>
<comment type="similarity">
    <text evidence="1 3">Belongs to the sulfotransferase 1 family.</text>
</comment>